<reference evidence="3 4" key="1">
    <citation type="journal article" date="2019" name="Antonie Van Leeuwenhoek">
        <title>Description of 'Ca. Methylobacter oryzae' KRF1, a novel species from the environmentally important Methylobacter clade 2.</title>
        <authorList>
            <person name="Khatri K."/>
            <person name="Mohite J.A."/>
            <person name="Pandit P.S."/>
            <person name="Bahulikar R."/>
            <person name="Rahalkar M.C."/>
        </authorList>
    </citation>
    <scope>NUCLEOTIDE SEQUENCE [LARGE SCALE GENOMIC DNA]</scope>
    <source>
        <strain evidence="3 4">KRF1</strain>
    </source>
</reference>
<keyword evidence="1" id="KW-0472">Membrane</keyword>
<dbReference type="InterPro" id="IPR052901">
    <property type="entry name" value="Bact_TGase-like"/>
</dbReference>
<keyword evidence="1" id="KW-0812">Transmembrane</keyword>
<protein>
    <submittedName>
        <fullName evidence="3">Transglutaminase domain-containing protein</fullName>
    </submittedName>
</protein>
<accession>A0ABY3C9D1</accession>
<comment type="caution">
    <text evidence="3">The sequence shown here is derived from an EMBL/GenBank/DDBJ whole genome shotgun (WGS) entry which is preliminary data.</text>
</comment>
<dbReference type="Gene3D" id="3.10.620.30">
    <property type="match status" value="1"/>
</dbReference>
<evidence type="ECO:0000313" key="4">
    <source>
        <dbReference type="Proteomes" id="UP000733744"/>
    </source>
</evidence>
<evidence type="ECO:0000256" key="1">
    <source>
        <dbReference type="SAM" id="Phobius"/>
    </source>
</evidence>
<sequence>MMNKDLLFLSFSLLSWGWLSETWPAAFGLLFAIVAGKYSAWRWQISSTQFYRCGDLSALLVILLLIDVYILQPTERPIFVLLKWLPVLFAPALFAQLFSSAQSLPLATLFYSLRKQNPELADFKLPYTSLYNRESGVIRLFREIDFIQPYAALTVLSAGAANVQSPLYFIIATALFTGILWTIRPKHSSVPLWLLSIVLAIGVSYFGYQGLRQLHTLVEEKSIAWLSNWQSDPFKGQTSIGDVGELKLSDKIEFRLKADGPLLLHQASYDLYLGHSWLASKHLFMPENPFKPSENGPLKQLEILQQLNRQSVLALPDGTVKITGLDDAYLQYTELGAVKANLSPRFARYQAFYTDRRTGAPSKYDLLVPKQHLDWLQQIADELKLAGQRPETIVELIKSHFQHNFFYSLYLGNQANADLALRDFMLKRKAGHCEYFAAATVLLLRQAGIPARLANGYSVGEYDNRQDLYIVRSRHAHAWAIAYIDGLWRAVDSTPSQWLAMESEHASLWQPVADWWSNCLFHFREWQLQQSRQQNAKLELIAALLLTIYLAWRLYSAKQKLSRKTQNKQSAMLKPCCQGLDSEFYLIEQGLQNTDRARLHNESIQEWVERLQAPELSRLYKLHYQLRFDPLGLSDEQRQLLRQQANAWLEHFRNEAARH</sequence>
<dbReference type="SMART" id="SM00460">
    <property type="entry name" value="TGc"/>
    <property type="match status" value="1"/>
</dbReference>
<keyword evidence="4" id="KW-1185">Reference proteome</keyword>
<proteinExistence type="predicted"/>
<dbReference type="SUPFAM" id="SSF54001">
    <property type="entry name" value="Cysteine proteinases"/>
    <property type="match status" value="1"/>
</dbReference>
<dbReference type="PANTHER" id="PTHR42736">
    <property type="entry name" value="PROTEIN-GLUTAMINE GAMMA-GLUTAMYLTRANSFERASE"/>
    <property type="match status" value="1"/>
</dbReference>
<feature type="transmembrane region" description="Helical" evidence="1">
    <location>
        <begin position="78"/>
        <end position="98"/>
    </location>
</feature>
<keyword evidence="1" id="KW-1133">Transmembrane helix</keyword>
<evidence type="ECO:0000313" key="3">
    <source>
        <dbReference type="EMBL" id="TRW94231.1"/>
    </source>
</evidence>
<dbReference type="PANTHER" id="PTHR42736:SF1">
    <property type="entry name" value="PROTEIN-GLUTAMINE GAMMA-GLUTAMYLTRANSFERASE"/>
    <property type="match status" value="1"/>
</dbReference>
<feature type="transmembrane region" description="Helical" evidence="1">
    <location>
        <begin position="190"/>
        <end position="208"/>
    </location>
</feature>
<dbReference type="InterPro" id="IPR002931">
    <property type="entry name" value="Transglutaminase-like"/>
</dbReference>
<dbReference type="InterPro" id="IPR038765">
    <property type="entry name" value="Papain-like_cys_pep_sf"/>
</dbReference>
<gene>
    <name evidence="3" type="ORF">EKO24_012335</name>
</gene>
<feature type="transmembrane region" description="Helical" evidence="1">
    <location>
        <begin position="166"/>
        <end position="183"/>
    </location>
</feature>
<evidence type="ECO:0000259" key="2">
    <source>
        <dbReference type="SMART" id="SM00460"/>
    </source>
</evidence>
<dbReference type="Proteomes" id="UP000733744">
    <property type="component" value="Unassembled WGS sequence"/>
</dbReference>
<feature type="transmembrane region" description="Helical" evidence="1">
    <location>
        <begin position="48"/>
        <end position="71"/>
    </location>
</feature>
<organism evidence="3 4">
    <name type="scientific">Candidatus Methylobacter oryzae</name>
    <dbReference type="NCBI Taxonomy" id="2497749"/>
    <lineage>
        <taxon>Bacteria</taxon>
        <taxon>Pseudomonadati</taxon>
        <taxon>Pseudomonadota</taxon>
        <taxon>Gammaproteobacteria</taxon>
        <taxon>Methylococcales</taxon>
        <taxon>Methylococcaceae</taxon>
        <taxon>Methylobacter</taxon>
    </lineage>
</organism>
<dbReference type="EMBL" id="RYFG02000100">
    <property type="protein sequence ID" value="TRW94231.1"/>
    <property type="molecule type" value="Genomic_DNA"/>
</dbReference>
<feature type="domain" description="Transglutaminase-like" evidence="2">
    <location>
        <begin position="425"/>
        <end position="495"/>
    </location>
</feature>
<name>A0ABY3C9D1_9GAMM</name>
<dbReference type="Pfam" id="PF01841">
    <property type="entry name" value="Transglut_core"/>
    <property type="match status" value="1"/>
</dbReference>
<dbReference type="RefSeq" id="WP_127029073.1">
    <property type="nucleotide sequence ID" value="NZ_RYFG02000100.1"/>
</dbReference>